<reference evidence="4 5" key="1">
    <citation type="submission" date="2019-06" db="EMBL/GenBank/DDBJ databases">
        <title>A chromosomal-level reference genome of Carpinus fangiana (Coryloideae, Betulaceae).</title>
        <authorList>
            <person name="Yang X."/>
            <person name="Wang Z."/>
            <person name="Zhang L."/>
            <person name="Hao G."/>
            <person name="Liu J."/>
            <person name="Yang Y."/>
        </authorList>
    </citation>
    <scope>NUCLEOTIDE SEQUENCE [LARGE SCALE GENOMIC DNA]</scope>
    <source>
        <strain evidence="4">Cfa_2016G</strain>
        <tissue evidence="4">Leaf</tissue>
    </source>
</reference>
<dbReference type="OrthoDB" id="185373at2759"/>
<dbReference type="EMBL" id="CM017328">
    <property type="protein sequence ID" value="KAE8124607.1"/>
    <property type="molecule type" value="Genomic_DNA"/>
</dbReference>
<gene>
    <name evidence="4" type="ORF">FH972_019473</name>
</gene>
<dbReference type="PANTHER" id="PTHR47941">
    <property type="entry name" value="PENTATRICOPEPTIDE REPEAT-CONTAINING PROTEIN 3, MITOCHONDRIAL"/>
    <property type="match status" value="1"/>
</dbReference>
<evidence type="ECO:0000313" key="4">
    <source>
        <dbReference type="EMBL" id="KAE8124607.1"/>
    </source>
</evidence>
<proteinExistence type="inferred from homology"/>
<keyword evidence="2" id="KW-0677">Repeat</keyword>
<sequence length="403" mass="45955">MIRRSIISYFNKKAHQALFHSLSSDSCSSSSSVIPSSPVSPQDSLTLNRVNHKDWLAPNEVLKIINALKEPNSVMTLLDRYAKRKDYKPNEALYTLVINKFVQANMFDAIEDVMQRIKAQKHCCRLSDEFFYNVIKIYGNVAGRISNATDTLFDMPKYNCWPSVKTFNFVLNLLVSAKMFDVVHEVYMGAPKLGIEVDACCLNILIKGLCECGKLEAAFQVLDEFPKQRCKPNVRTFSTLMHSLCECGRVEEAFELFERMEKEGICPDTITFNILISGLRKEGRVEEGKELLERMKHKGCYPNSGSYQEVLYGLLDSKKFVEAKEFTGGMILEGLSPSFVSYKLLVRGLCKKNLLGDVDWVLKQMVRQGFVPKRGMWKRILRSMFPGKSRCSSNISYEEIVEN</sequence>
<evidence type="ECO:0000256" key="2">
    <source>
        <dbReference type="ARBA" id="ARBA00022737"/>
    </source>
</evidence>
<feature type="repeat" description="PPR" evidence="3">
    <location>
        <begin position="268"/>
        <end position="302"/>
    </location>
</feature>
<organism evidence="4 5">
    <name type="scientific">Carpinus fangiana</name>
    <dbReference type="NCBI Taxonomy" id="176857"/>
    <lineage>
        <taxon>Eukaryota</taxon>
        <taxon>Viridiplantae</taxon>
        <taxon>Streptophyta</taxon>
        <taxon>Embryophyta</taxon>
        <taxon>Tracheophyta</taxon>
        <taxon>Spermatophyta</taxon>
        <taxon>Magnoliopsida</taxon>
        <taxon>eudicotyledons</taxon>
        <taxon>Gunneridae</taxon>
        <taxon>Pentapetalae</taxon>
        <taxon>rosids</taxon>
        <taxon>fabids</taxon>
        <taxon>Fagales</taxon>
        <taxon>Betulaceae</taxon>
        <taxon>Carpinus</taxon>
    </lineage>
</organism>
<dbReference type="PROSITE" id="PS51375">
    <property type="entry name" value="PPR"/>
    <property type="match status" value="4"/>
</dbReference>
<feature type="repeat" description="PPR" evidence="3">
    <location>
        <begin position="198"/>
        <end position="232"/>
    </location>
</feature>
<dbReference type="InterPro" id="IPR002885">
    <property type="entry name" value="PPR_rpt"/>
</dbReference>
<dbReference type="Gene3D" id="1.25.40.10">
    <property type="entry name" value="Tetratricopeptide repeat domain"/>
    <property type="match status" value="3"/>
</dbReference>
<evidence type="ECO:0008006" key="6">
    <source>
        <dbReference type="Google" id="ProtNLM"/>
    </source>
</evidence>
<dbReference type="InterPro" id="IPR011990">
    <property type="entry name" value="TPR-like_helical_dom_sf"/>
</dbReference>
<keyword evidence="5" id="KW-1185">Reference proteome</keyword>
<feature type="repeat" description="PPR" evidence="3">
    <location>
        <begin position="338"/>
        <end position="372"/>
    </location>
</feature>
<accession>A0A5N6RRS0</accession>
<name>A0A5N6RRS0_9ROSI</name>
<evidence type="ECO:0000313" key="5">
    <source>
        <dbReference type="Proteomes" id="UP000327013"/>
    </source>
</evidence>
<protein>
    <recommendedName>
        <fullName evidence="6">Pentacotripeptide-repeat region of PRORP domain-containing protein</fullName>
    </recommendedName>
</protein>
<dbReference type="AlphaFoldDB" id="A0A5N6RRS0"/>
<dbReference type="Proteomes" id="UP000327013">
    <property type="component" value="Chromosome 8"/>
</dbReference>
<evidence type="ECO:0000256" key="1">
    <source>
        <dbReference type="ARBA" id="ARBA00007626"/>
    </source>
</evidence>
<dbReference type="Pfam" id="PF01535">
    <property type="entry name" value="PPR"/>
    <property type="match status" value="1"/>
</dbReference>
<comment type="similarity">
    <text evidence="1">Belongs to the PPR family. P subfamily.</text>
</comment>
<dbReference type="NCBIfam" id="TIGR00756">
    <property type="entry name" value="PPR"/>
    <property type="match status" value="4"/>
</dbReference>
<feature type="repeat" description="PPR" evidence="3">
    <location>
        <begin position="233"/>
        <end position="267"/>
    </location>
</feature>
<dbReference type="Pfam" id="PF13041">
    <property type="entry name" value="PPR_2"/>
    <property type="match status" value="1"/>
</dbReference>
<evidence type="ECO:0000256" key="3">
    <source>
        <dbReference type="PROSITE-ProRule" id="PRU00708"/>
    </source>
</evidence>
<dbReference type="Pfam" id="PF12854">
    <property type="entry name" value="PPR_1"/>
    <property type="match status" value="1"/>
</dbReference>